<keyword evidence="3" id="KW-1185">Reference proteome</keyword>
<protein>
    <submittedName>
        <fullName evidence="2">Uncharacterized protein</fullName>
    </submittedName>
</protein>
<organism evidence="2 3">
    <name type="scientific">Chelonia mydas</name>
    <name type="common">Green sea-turtle</name>
    <name type="synonym">Chelonia agassizi</name>
    <dbReference type="NCBI Taxonomy" id="8469"/>
    <lineage>
        <taxon>Eukaryota</taxon>
        <taxon>Metazoa</taxon>
        <taxon>Chordata</taxon>
        <taxon>Craniata</taxon>
        <taxon>Vertebrata</taxon>
        <taxon>Euteleostomi</taxon>
        <taxon>Archelosauria</taxon>
        <taxon>Testudinata</taxon>
        <taxon>Testudines</taxon>
        <taxon>Cryptodira</taxon>
        <taxon>Durocryptodira</taxon>
        <taxon>Americhelydia</taxon>
        <taxon>Chelonioidea</taxon>
        <taxon>Cheloniidae</taxon>
        <taxon>Chelonia</taxon>
    </lineage>
</organism>
<evidence type="ECO:0000313" key="3">
    <source>
        <dbReference type="Proteomes" id="UP000031443"/>
    </source>
</evidence>
<reference evidence="3" key="1">
    <citation type="journal article" date="2013" name="Nat. Genet.">
        <title>The draft genomes of soft-shell turtle and green sea turtle yield insights into the development and evolution of the turtle-specific body plan.</title>
        <authorList>
            <person name="Wang Z."/>
            <person name="Pascual-Anaya J."/>
            <person name="Zadissa A."/>
            <person name="Li W."/>
            <person name="Niimura Y."/>
            <person name="Huang Z."/>
            <person name="Li C."/>
            <person name="White S."/>
            <person name="Xiong Z."/>
            <person name="Fang D."/>
            <person name="Wang B."/>
            <person name="Ming Y."/>
            <person name="Chen Y."/>
            <person name="Zheng Y."/>
            <person name="Kuraku S."/>
            <person name="Pignatelli M."/>
            <person name="Herrero J."/>
            <person name="Beal K."/>
            <person name="Nozawa M."/>
            <person name="Li Q."/>
            <person name="Wang J."/>
            <person name="Zhang H."/>
            <person name="Yu L."/>
            <person name="Shigenobu S."/>
            <person name="Wang J."/>
            <person name="Liu J."/>
            <person name="Flicek P."/>
            <person name="Searle S."/>
            <person name="Wang J."/>
            <person name="Kuratani S."/>
            <person name="Yin Y."/>
            <person name="Aken B."/>
            <person name="Zhang G."/>
            <person name="Irie N."/>
        </authorList>
    </citation>
    <scope>NUCLEOTIDE SEQUENCE [LARGE SCALE GENOMIC DNA]</scope>
</reference>
<accession>M7BEB8</accession>
<feature type="region of interest" description="Disordered" evidence="1">
    <location>
        <begin position="99"/>
        <end position="118"/>
    </location>
</feature>
<dbReference type="Proteomes" id="UP000031443">
    <property type="component" value="Unassembled WGS sequence"/>
</dbReference>
<gene>
    <name evidence="2" type="ORF">UY3_16347</name>
</gene>
<name>M7BEB8_CHEMY</name>
<evidence type="ECO:0000313" key="2">
    <source>
        <dbReference type="EMBL" id="EMP26562.1"/>
    </source>
</evidence>
<dbReference type="EMBL" id="KB577888">
    <property type="protein sequence ID" value="EMP26562.1"/>
    <property type="molecule type" value="Genomic_DNA"/>
</dbReference>
<dbReference type="AlphaFoldDB" id="M7BEB8"/>
<feature type="compositionally biased region" description="Polar residues" evidence="1">
    <location>
        <begin position="99"/>
        <end position="110"/>
    </location>
</feature>
<proteinExistence type="predicted"/>
<sequence length="269" mass="28070">MGTRIAMARVVVSGAGLGSGTETWSGTEDGVCTGMLTGARVTGDADCHDDRCCDRERWHDLEQCRKSDRFCEYDQCGKSDWCRDCERCRDFEQCRDSELQQGPASSTEGQSIAGLSRDGAASCGTRGLARRTGDHGAVMAIRSLMASKVSGVDGSSTSSITWPVESNGTGLDGPTCGAEVDGAGSKVFGTVCSFLGCTPLAGSKGVGLGVRDPFLPYFWCRFCAGNGTSARSIALFQSPSAVPLLPLLPGHCAPMSSVSGLATPVWVAV</sequence>
<evidence type="ECO:0000256" key="1">
    <source>
        <dbReference type="SAM" id="MobiDB-lite"/>
    </source>
</evidence>